<sequence>MHAEPGDWLVMKGTIVGAPDEIGQIVEVRSAGGGPPYFVRWLRNDHEALVFPGPDAHVVTAAEKLKADSCERRRIVEVQQAIARKPHAS</sequence>
<protein>
    <recommendedName>
        <fullName evidence="1">DUF1918 domain-containing protein</fullName>
    </recommendedName>
</protein>
<dbReference type="AlphaFoldDB" id="A0A1G6UEH8"/>
<proteinExistence type="predicted"/>
<reference evidence="2 3" key="1">
    <citation type="submission" date="2016-10" db="EMBL/GenBank/DDBJ databases">
        <authorList>
            <person name="de Groot N.N."/>
        </authorList>
    </citation>
    <scope>NUCLEOTIDE SEQUENCE [LARGE SCALE GENOMIC DNA]</scope>
    <source>
        <strain evidence="2 3">JCM 11308</strain>
    </source>
</reference>
<accession>A0A1G6UEH8</accession>
<dbReference type="SUPFAM" id="SSF50118">
    <property type="entry name" value="Cell growth inhibitor/plasmid maintenance toxic component"/>
    <property type="match status" value="1"/>
</dbReference>
<dbReference type="STRING" id="168276.SAMN05444580_104148"/>
<keyword evidence="3" id="KW-1185">Reference proteome</keyword>
<evidence type="ECO:0000313" key="2">
    <source>
        <dbReference type="EMBL" id="SDD39106.1"/>
    </source>
</evidence>
<feature type="domain" description="DUF1918" evidence="1">
    <location>
        <begin position="1"/>
        <end position="58"/>
    </location>
</feature>
<gene>
    <name evidence="2" type="ORF">SAMN05444580_104148</name>
</gene>
<dbReference type="Gene3D" id="2.30.30.440">
    <property type="entry name" value="Domain of unknown function DUF1918"/>
    <property type="match status" value="1"/>
</dbReference>
<dbReference type="EMBL" id="FNAB01000004">
    <property type="protein sequence ID" value="SDD39106.1"/>
    <property type="molecule type" value="Genomic_DNA"/>
</dbReference>
<evidence type="ECO:0000259" key="1">
    <source>
        <dbReference type="Pfam" id="PF08940"/>
    </source>
</evidence>
<evidence type="ECO:0000313" key="3">
    <source>
        <dbReference type="Proteomes" id="UP000199417"/>
    </source>
</evidence>
<organism evidence="2 3">
    <name type="scientific">Rhodococcus tukisamuensis</name>
    <dbReference type="NCBI Taxonomy" id="168276"/>
    <lineage>
        <taxon>Bacteria</taxon>
        <taxon>Bacillati</taxon>
        <taxon>Actinomycetota</taxon>
        <taxon>Actinomycetes</taxon>
        <taxon>Mycobacteriales</taxon>
        <taxon>Nocardiaceae</taxon>
        <taxon>Rhodococcus</taxon>
    </lineage>
</organism>
<dbReference type="Pfam" id="PF08940">
    <property type="entry name" value="DUF1918"/>
    <property type="match status" value="1"/>
</dbReference>
<name>A0A1G6UEH8_9NOCA</name>
<dbReference type="InterPro" id="IPR015035">
    <property type="entry name" value="DUF1918"/>
</dbReference>
<dbReference type="Proteomes" id="UP000199417">
    <property type="component" value="Unassembled WGS sequence"/>
</dbReference>